<evidence type="ECO:0000313" key="2">
    <source>
        <dbReference type="EMBL" id="PHM38152.1"/>
    </source>
</evidence>
<reference evidence="2 5" key="3">
    <citation type="journal article" date="2017" name="Nat. Microbiol.">
        <title>Natural product diversity associated with the nematode symbionts Photorhabdus and Xenorhabdus.</title>
        <authorList>
            <person name="Tobias N.J."/>
            <person name="Wolff H."/>
            <person name="Djahanschiri B."/>
            <person name="Grundmann F."/>
            <person name="Kronenwerth M."/>
            <person name="Shi Y.M."/>
            <person name="Simonyi S."/>
            <person name="Grun P."/>
            <person name="Shapiro-Ilan D."/>
            <person name="Pidot S.J."/>
            <person name="Stinear T.P."/>
            <person name="Ebersberger I."/>
            <person name="Bode H.B."/>
        </authorList>
    </citation>
    <scope>NUCLEOTIDE SEQUENCE [LARGE SCALE GENOMIC DNA]</scope>
    <source>
        <strain evidence="2 5">DSM 17908</strain>
    </source>
</reference>
<reference evidence="3" key="1">
    <citation type="submission" date="2016-10" db="EMBL/GenBank/DDBJ databases">
        <authorList>
            <person name="de Groot N.N."/>
        </authorList>
    </citation>
    <scope>NUCLEOTIDE SEQUENCE [LARGE SCALE GENOMIC DNA]</scope>
    <source>
        <strain evidence="3">DSM 17908</strain>
    </source>
</reference>
<accession>A0A1I3WT27</accession>
<organism evidence="3 4">
    <name type="scientific">Xenorhabdus mauleonii</name>
    <dbReference type="NCBI Taxonomy" id="351675"/>
    <lineage>
        <taxon>Bacteria</taxon>
        <taxon>Pseudomonadati</taxon>
        <taxon>Pseudomonadota</taxon>
        <taxon>Gammaproteobacteria</taxon>
        <taxon>Enterobacterales</taxon>
        <taxon>Morganellaceae</taxon>
        <taxon>Xenorhabdus</taxon>
    </lineage>
</organism>
<proteinExistence type="predicted"/>
<keyword evidence="5" id="KW-1185">Reference proteome</keyword>
<protein>
    <submittedName>
        <fullName evidence="2">Dermonecrotic toxin</fullName>
    </submittedName>
</protein>
<dbReference type="EMBL" id="FORG01000029">
    <property type="protein sequence ID" value="SFK10642.1"/>
    <property type="molecule type" value="Genomic_DNA"/>
</dbReference>
<dbReference type="EMBL" id="NITY01000017">
    <property type="protein sequence ID" value="PHM38152.1"/>
    <property type="molecule type" value="Genomic_DNA"/>
</dbReference>
<dbReference type="STRING" id="351675.SAMN05421680_12923"/>
<feature type="compositionally biased region" description="Pro residues" evidence="1">
    <location>
        <begin position="1291"/>
        <end position="1300"/>
    </location>
</feature>
<dbReference type="OrthoDB" id="6555661at2"/>
<gene>
    <name evidence="3" type="ORF">SAMN05421680_12923</name>
    <name evidence="2" type="ORF">Xmau_03537</name>
</gene>
<dbReference type="Proteomes" id="UP000198919">
    <property type="component" value="Unassembled WGS sequence"/>
</dbReference>
<name>A0A1I3WT27_9GAMM</name>
<feature type="region of interest" description="Disordered" evidence="1">
    <location>
        <begin position="1285"/>
        <end position="1336"/>
    </location>
</feature>
<evidence type="ECO:0000256" key="1">
    <source>
        <dbReference type="SAM" id="MobiDB-lite"/>
    </source>
</evidence>
<evidence type="ECO:0000313" key="5">
    <source>
        <dbReference type="Proteomes" id="UP000224607"/>
    </source>
</evidence>
<feature type="compositionally biased region" description="Basic and acidic residues" evidence="1">
    <location>
        <begin position="1323"/>
        <end position="1336"/>
    </location>
</feature>
<dbReference type="RefSeq" id="WP_092513858.1">
    <property type="nucleotide sequence ID" value="NZ_CAWNQB010000009.1"/>
</dbReference>
<reference evidence="4" key="2">
    <citation type="submission" date="2016-10" db="EMBL/GenBank/DDBJ databases">
        <authorList>
            <person name="Varghese N."/>
            <person name="Submissions S."/>
        </authorList>
    </citation>
    <scope>NUCLEOTIDE SEQUENCE [LARGE SCALE GENOMIC DNA]</scope>
    <source>
        <strain evidence="4">DSM 17908</strain>
    </source>
</reference>
<sequence>MHNSEIEIKYKKPIISPPDVKYDLSEPVTRWILLLYLQANLGLDRTRYIVNKNSQRRSPEKESTRAAADQNLVNNLDKMNQRERQERAGRIAQAIRYASEKNYAGHSNNNTNKSEDIVDTLKNDESISISQINRHHTGNAAKHPILPCTTPELSTNEASFQDLLSDNHLASSSFNVFVQSISQRLYGLVKYSDSTSAFFGGADARPIKSRAYVTLIEFRRRFLLDIDDLLLELYNRHWPSDSLVNPDRVIDYINEIRISLQNYSLLKYYIDGGRVDRFTSWYIREKNPEVKSAIEDLLTHFPTSEDRFLALHEILPMENTEEKENLLSYLIEYNINDLLAGDYPKVGTLADIPPLIKGMYSNQSKSIREKLDNLFNKINSLHLLEITLHPSTMYYSPNKFLEYAAKIWADSYIENNAITTVFNNNNTSWDIDLLDMLKLPHYDIREVKYPHYFSHDAIQAFEKYRKEHLDIKKIIPSVFSSSKNLSEKWVSLYHKFPPSLASILREKNIFNNVPDSSGMFIYSFFLLSISDYLYEIQNQEWRTSSSSVGSDDVQNALQIITTEMAGEKSEGNAAWLKFQNEILRRANVQSAYSIYSNEIKSDIESPSNQPKIENNEIQALLNLVQNVEQEAKNGQKNTNIADRVAFYSEYLSQIEVEINDLKSTETNSVSLQYLQNKHDLILLKIMEQTQFKENFHKASRIKIGKQRGHSLLNHPNKNNIISRIRAMELFLTDNTEAQRRFNVFPSAEDGVLFDLASQIYSGDFGNEIMYQLFEMEIVCFSVENGINPSDRQEALKAYNKSLGAREGVKNEDQNREIGILSFKKLTEFENNQTKFYGQFNEYLDNSLASDAEYMTRSNIHAARLNGVLNEWDMVTNYDDIIWIGLGRRSGQESIIPSGGLALVKAKSGKIYAISTINFSSEIKEVTEQFQARFDTMKQTLGQGDVYHRKTQALRYMDVKEFVKQVWGEDVPAGVLDQSAINPDRDGMQFNRWWFVNSAPNDVQPKSKNIQSLLLEMNKNILTQYVEQAKVGFLNLGIWSSFWRSIVPFYSAFERGYYDSNYTVTLSDIVYDAIDLYITIIFMGGGAINRLRKMGKEAFDKAWKKVSPGKVGEAGFKKALAKQFIKEALEIGIPKKIGGIATEVAEFVFPPVALAKSGIKIIRRGGQEIWDNWNKVKPKNKNIPNTDNPTRNKYAFNKEWRQMGVSLDNIAPEDGIYKIKSGNTQTMDEFSYYIKQNDDVYQARWDKDYHTWRIINPKHPSRFDYAMPIKLNSDNLWEINNVGLLGGGGRHQPPPPPPPPLLQQQLPPIPLRQRPETSSAQKTKPIEFKPKESNKLEFDKLKQKGKELYENSQSKSTVSDSTINDFDNRYITSSTSEASILANVRDLVQGDVDNIKIKANGAEKPAYDIYISRDGENIITSSSYKADDITTKPIFGKPLPYSDIMFFSLKKSGVDLKNLKKSIQASIENKVTQNVIDAIGTPVQRGKLIRVSPTENPDAFYTLLGTDNCKATSFMLAQHAEEFNGKKITSIEFKGSGYLIMNIG</sequence>
<evidence type="ECO:0000313" key="3">
    <source>
        <dbReference type="EMBL" id="SFK10642.1"/>
    </source>
</evidence>
<evidence type="ECO:0000313" key="4">
    <source>
        <dbReference type="Proteomes" id="UP000198919"/>
    </source>
</evidence>
<dbReference type="Proteomes" id="UP000224607">
    <property type="component" value="Unassembled WGS sequence"/>
</dbReference>